<feature type="compositionally biased region" description="Polar residues" evidence="1">
    <location>
        <begin position="45"/>
        <end position="56"/>
    </location>
</feature>
<accession>A0AA39IGA4</accession>
<reference evidence="2" key="1">
    <citation type="submission" date="2023-06" db="EMBL/GenBank/DDBJ databases">
        <title>Genomic analysis of the entomopathogenic nematode Steinernema hermaphroditum.</title>
        <authorList>
            <person name="Schwarz E.M."/>
            <person name="Heppert J.K."/>
            <person name="Baniya A."/>
            <person name="Schwartz H.T."/>
            <person name="Tan C.-H."/>
            <person name="Antoshechkin I."/>
            <person name="Sternberg P.W."/>
            <person name="Goodrich-Blair H."/>
            <person name="Dillman A.R."/>
        </authorList>
    </citation>
    <scope>NUCLEOTIDE SEQUENCE</scope>
    <source>
        <strain evidence="2">PS9179</strain>
        <tissue evidence="2">Whole animal</tissue>
    </source>
</reference>
<organism evidence="2 3">
    <name type="scientific">Steinernema hermaphroditum</name>
    <dbReference type="NCBI Taxonomy" id="289476"/>
    <lineage>
        <taxon>Eukaryota</taxon>
        <taxon>Metazoa</taxon>
        <taxon>Ecdysozoa</taxon>
        <taxon>Nematoda</taxon>
        <taxon>Chromadorea</taxon>
        <taxon>Rhabditida</taxon>
        <taxon>Tylenchina</taxon>
        <taxon>Panagrolaimomorpha</taxon>
        <taxon>Strongyloidoidea</taxon>
        <taxon>Steinernematidae</taxon>
        <taxon>Steinernema</taxon>
    </lineage>
</organism>
<evidence type="ECO:0000313" key="3">
    <source>
        <dbReference type="Proteomes" id="UP001175271"/>
    </source>
</evidence>
<dbReference type="Proteomes" id="UP001175271">
    <property type="component" value="Unassembled WGS sequence"/>
</dbReference>
<dbReference type="EMBL" id="JAUCMV010000001">
    <property type="protein sequence ID" value="KAK0422577.1"/>
    <property type="molecule type" value="Genomic_DNA"/>
</dbReference>
<gene>
    <name evidence="2" type="ORF">QR680_007646</name>
</gene>
<keyword evidence="3" id="KW-1185">Reference proteome</keyword>
<comment type="caution">
    <text evidence="2">The sequence shown here is derived from an EMBL/GenBank/DDBJ whole genome shotgun (WGS) entry which is preliminary data.</text>
</comment>
<feature type="region of interest" description="Disordered" evidence="1">
    <location>
        <begin position="27"/>
        <end position="78"/>
    </location>
</feature>
<proteinExistence type="predicted"/>
<evidence type="ECO:0000256" key="1">
    <source>
        <dbReference type="SAM" id="MobiDB-lite"/>
    </source>
</evidence>
<evidence type="ECO:0000313" key="2">
    <source>
        <dbReference type="EMBL" id="KAK0422577.1"/>
    </source>
</evidence>
<name>A0AA39IGA4_9BILA</name>
<protein>
    <submittedName>
        <fullName evidence="2">Uncharacterized protein</fullName>
    </submittedName>
</protein>
<dbReference type="AlphaFoldDB" id="A0AA39IGA4"/>
<sequence>MQRGFVGMAEEKGFLGITTGARANKLCAPNLHRNRPSPVPRLKHSTGNSLKFSTAPNRLPDGTPPPPATHSAPNSSNS</sequence>